<dbReference type="Gene3D" id="3.40.190.170">
    <property type="entry name" value="Bacterial extracellular solute-binding protein, family 7"/>
    <property type="match status" value="1"/>
</dbReference>
<dbReference type="EMBL" id="PGTB01000005">
    <property type="protein sequence ID" value="PJE38072.1"/>
    <property type="molecule type" value="Genomic_DNA"/>
</dbReference>
<dbReference type="Pfam" id="PF03480">
    <property type="entry name" value="DctP"/>
    <property type="match status" value="1"/>
</dbReference>
<sequence>MALRSLLTAISIAAVGLPATVVVAKDLTLAVGVGPKNSITHTMQGFADYMAEHTDINIKVYPLSLLNLKETPPGLRDGLADIGFVLTPYYPAEFSETNLAANLGMLSTAGVQVDSPGAAIAGALSEYVFNCEECLAEFKDENQVYLGSGIGSTYMMLCTSPVQTMEDIKGKKFRSGADNFSRWAEHFGGIAVSLPGNDQYEAMSQGVIDCTMASATELTNYSLFDVTKSVTVGIPGGNFAGVATNNFNSDVWKSLTDDERKAALMASARSAADLTWRYYMDSQRDLEAAPGKGIQVIEPAADVKAESDAFVMADLKVIEDQFTTGYGLSDVGPKIAEFSRLVDKWKTLTAEIGGDQEALAKVYWDEVFSKVDPSTYGMN</sequence>
<dbReference type="InterPro" id="IPR038404">
    <property type="entry name" value="TRAP_DctP_sf"/>
</dbReference>
<dbReference type="GO" id="GO:0055085">
    <property type="term" value="P:transmembrane transport"/>
    <property type="evidence" value="ECO:0007669"/>
    <property type="project" value="InterPro"/>
</dbReference>
<keyword evidence="3" id="KW-0574">Periplasm</keyword>
<dbReference type="PANTHER" id="PTHR33376:SF15">
    <property type="entry name" value="BLL6794 PROTEIN"/>
    <property type="match status" value="1"/>
</dbReference>
<dbReference type="RefSeq" id="WP_100161259.1">
    <property type="nucleotide sequence ID" value="NZ_PGTB01000005.1"/>
</dbReference>
<evidence type="ECO:0000256" key="1">
    <source>
        <dbReference type="ARBA" id="ARBA00004418"/>
    </source>
</evidence>
<proteinExistence type="predicted"/>
<reference evidence="4 5" key="1">
    <citation type="journal article" date="2018" name="Int. J. Syst. Evol. Microbiol.">
        <title>Pseudooceanicola lipolyticus sp. nov., a marine alphaproteobacterium, reclassification of Oceanicola flagellatus as Pseudooceanicola flagellatus comb. nov. and emended description of the genus Pseudooceanicola.</title>
        <authorList>
            <person name="Huang M.-M."/>
            <person name="Guo L.-L."/>
            <person name="Wu Y.-H."/>
            <person name="Lai Q.-L."/>
            <person name="Shao Z.-Z."/>
            <person name="Wang C.-S."/>
            <person name="Wu M."/>
            <person name="Xu X.-W."/>
        </authorList>
    </citation>
    <scope>NUCLEOTIDE SEQUENCE [LARGE SCALE GENOMIC DNA]</scope>
    <source>
        <strain evidence="4 5">157</strain>
    </source>
</reference>
<accession>A0A2M8J5L3</accession>
<keyword evidence="5" id="KW-1185">Reference proteome</keyword>
<comment type="caution">
    <text evidence="4">The sequence shown here is derived from an EMBL/GenBank/DDBJ whole genome shotgun (WGS) entry which is preliminary data.</text>
</comment>
<dbReference type="AlphaFoldDB" id="A0A2M8J5L3"/>
<evidence type="ECO:0000256" key="2">
    <source>
        <dbReference type="ARBA" id="ARBA00022729"/>
    </source>
</evidence>
<dbReference type="CDD" id="cd13666">
    <property type="entry name" value="PBP2_TRAP_DctP_like_1"/>
    <property type="match status" value="1"/>
</dbReference>
<dbReference type="OrthoDB" id="7239472at2"/>
<organism evidence="4 5">
    <name type="scientific">Pseudooceanicola lipolyticus</name>
    <dbReference type="NCBI Taxonomy" id="2029104"/>
    <lineage>
        <taxon>Bacteria</taxon>
        <taxon>Pseudomonadati</taxon>
        <taxon>Pseudomonadota</taxon>
        <taxon>Alphaproteobacteria</taxon>
        <taxon>Rhodobacterales</taxon>
        <taxon>Paracoccaceae</taxon>
        <taxon>Pseudooceanicola</taxon>
    </lineage>
</organism>
<dbReference type="Proteomes" id="UP000231553">
    <property type="component" value="Unassembled WGS sequence"/>
</dbReference>
<name>A0A2M8J5L3_9RHOB</name>
<evidence type="ECO:0000256" key="3">
    <source>
        <dbReference type="ARBA" id="ARBA00022764"/>
    </source>
</evidence>
<comment type="subcellular location">
    <subcellularLocation>
        <location evidence="1">Periplasm</location>
    </subcellularLocation>
</comment>
<evidence type="ECO:0000313" key="4">
    <source>
        <dbReference type="EMBL" id="PJE38072.1"/>
    </source>
</evidence>
<gene>
    <name evidence="4" type="ORF">CVM52_03740</name>
</gene>
<protein>
    <submittedName>
        <fullName evidence="4">C4-dicarboxylate ABC transporter substrate-binding protein</fullName>
    </submittedName>
</protein>
<dbReference type="GO" id="GO:0042597">
    <property type="term" value="C:periplasmic space"/>
    <property type="evidence" value="ECO:0007669"/>
    <property type="project" value="UniProtKB-SubCell"/>
</dbReference>
<dbReference type="InterPro" id="IPR018389">
    <property type="entry name" value="DctP_fam"/>
</dbReference>
<keyword evidence="2" id="KW-0732">Signal</keyword>
<evidence type="ECO:0000313" key="5">
    <source>
        <dbReference type="Proteomes" id="UP000231553"/>
    </source>
</evidence>
<dbReference type="PANTHER" id="PTHR33376">
    <property type="match status" value="1"/>
</dbReference>